<reference evidence="15" key="1">
    <citation type="submission" date="2022-12" db="EMBL/GenBank/DDBJ databases">
        <title>Genome assemblies of Blomia tropicalis.</title>
        <authorList>
            <person name="Cui Y."/>
        </authorList>
    </citation>
    <scope>NUCLEOTIDE SEQUENCE</scope>
    <source>
        <tissue evidence="15">Adult mites</tissue>
    </source>
</reference>
<evidence type="ECO:0008006" key="17">
    <source>
        <dbReference type="Google" id="ProtNLM"/>
    </source>
</evidence>
<evidence type="ECO:0000256" key="4">
    <source>
        <dbReference type="ARBA" id="ARBA00022690"/>
    </source>
</evidence>
<dbReference type="PANTHER" id="PTHR10913:SF45">
    <property type="entry name" value="FOLLISTATIN, ISOFORM A-RELATED"/>
    <property type="match status" value="1"/>
</dbReference>
<dbReference type="SMART" id="SM00280">
    <property type="entry name" value="KAZAL"/>
    <property type="match status" value="3"/>
</dbReference>
<feature type="domain" description="Laminin EGF-like" evidence="13">
    <location>
        <begin position="231"/>
        <end position="288"/>
    </location>
</feature>
<keyword evidence="10" id="KW-0325">Glycoprotein</keyword>
<dbReference type="PRINTS" id="PR00011">
    <property type="entry name" value="EGFLAMININ"/>
</dbReference>
<evidence type="ECO:0000256" key="9">
    <source>
        <dbReference type="ARBA" id="ARBA00023157"/>
    </source>
</evidence>
<evidence type="ECO:0000256" key="8">
    <source>
        <dbReference type="ARBA" id="ARBA00023054"/>
    </source>
</evidence>
<evidence type="ECO:0000256" key="10">
    <source>
        <dbReference type="ARBA" id="ARBA00023180"/>
    </source>
</evidence>
<dbReference type="Gene3D" id="3.30.60.30">
    <property type="match status" value="3"/>
</dbReference>
<dbReference type="GO" id="GO:0005576">
    <property type="term" value="C:extracellular region"/>
    <property type="evidence" value="ECO:0007669"/>
    <property type="project" value="TreeGrafter"/>
</dbReference>
<dbReference type="InterPro" id="IPR002049">
    <property type="entry name" value="LE_dom"/>
</dbReference>
<comment type="caution">
    <text evidence="12">Lacks conserved residue(s) required for the propagation of feature annotation.</text>
</comment>
<evidence type="ECO:0000256" key="1">
    <source>
        <dbReference type="ARBA" id="ARBA00004498"/>
    </source>
</evidence>
<dbReference type="AlphaFoldDB" id="A0A9Q0RQN8"/>
<keyword evidence="11 12" id="KW-0424">Laminin EGF-like domain</keyword>
<dbReference type="CDD" id="cd00104">
    <property type="entry name" value="KAZAL_FS"/>
    <property type="match status" value="1"/>
</dbReference>
<keyword evidence="8" id="KW-0175">Coiled coil</keyword>
<dbReference type="FunFam" id="2.10.25.10:FF:000242">
    <property type="entry name" value="Laminin subunit alpha 1"/>
    <property type="match status" value="1"/>
</dbReference>
<dbReference type="InterPro" id="IPR050653">
    <property type="entry name" value="Prot_Inhib_GrowthFact_Antg"/>
</dbReference>
<sequence length="416" mass="46673">MPTTNLNSCLAHADNNRQRVGNKCDHMTCVRYAQCKIQSNSNQSCSCPSECGPQGNETYCGVNDEGYNRNFANICELECLQENFKVLHRGQCGVTYMNICELRVDSCRLQKHITVRWNGSCGATCIDGDCVCDNNCENEAPEPLCANDGTTYIHECDMNRKACTTKKELIALFYGECEESMSNSEKYVEDSAYMLPSKEFDPSLHLTPSECHHLTCRQARLEADDVYVCDCHCNRYGLKRDTIPGCNPSTGQCACKTGVTGTKCDKCDKNYWNFRYLIDDPRAVGCKPCSCNRFGSLSEDCDKLTGKCRCRAGVTGLKCDQCHNTEWQLTNRGCVPIKTEQFNGNPCQHHQCHYGAICLHNGINAHCTCQLDCPKTNQSSNRICASDGTIHSSMCHFREHTCHLRKRLHVVKHCVN</sequence>
<evidence type="ECO:0000256" key="5">
    <source>
        <dbReference type="ARBA" id="ARBA00022729"/>
    </source>
</evidence>
<dbReference type="PROSITE" id="PS50027">
    <property type="entry name" value="EGF_LAM_2"/>
    <property type="match status" value="2"/>
</dbReference>
<keyword evidence="9 12" id="KW-1015">Disulfide bond</keyword>
<feature type="disulfide bond" evidence="12">
    <location>
        <begin position="255"/>
        <end position="264"/>
    </location>
</feature>
<keyword evidence="16" id="KW-1185">Reference proteome</keyword>
<dbReference type="PANTHER" id="PTHR10913">
    <property type="entry name" value="FOLLISTATIN-RELATED"/>
    <property type="match status" value="1"/>
</dbReference>
<dbReference type="Pfam" id="PF00053">
    <property type="entry name" value="EGF_laminin"/>
    <property type="match status" value="2"/>
</dbReference>
<feature type="disulfide bond" evidence="12">
    <location>
        <begin position="291"/>
        <end position="308"/>
    </location>
</feature>
<gene>
    <name evidence="15" type="ORF">RDWZM_001481</name>
</gene>
<proteinExistence type="predicted"/>
<dbReference type="GO" id="GO:0030154">
    <property type="term" value="P:cell differentiation"/>
    <property type="evidence" value="ECO:0007669"/>
    <property type="project" value="TreeGrafter"/>
</dbReference>
<dbReference type="Pfam" id="PF07648">
    <property type="entry name" value="Kazal_2"/>
    <property type="match status" value="3"/>
</dbReference>
<feature type="domain" description="Kazal-like" evidence="14">
    <location>
        <begin position="131"/>
        <end position="179"/>
    </location>
</feature>
<dbReference type="EMBL" id="JAPWDV010000001">
    <property type="protein sequence ID" value="KAJ6222936.1"/>
    <property type="molecule type" value="Genomic_DNA"/>
</dbReference>
<organism evidence="15 16">
    <name type="scientific">Blomia tropicalis</name>
    <name type="common">Mite</name>
    <dbReference type="NCBI Taxonomy" id="40697"/>
    <lineage>
        <taxon>Eukaryota</taxon>
        <taxon>Metazoa</taxon>
        <taxon>Ecdysozoa</taxon>
        <taxon>Arthropoda</taxon>
        <taxon>Chelicerata</taxon>
        <taxon>Arachnida</taxon>
        <taxon>Acari</taxon>
        <taxon>Acariformes</taxon>
        <taxon>Sarcoptiformes</taxon>
        <taxon>Astigmata</taxon>
        <taxon>Glycyphagoidea</taxon>
        <taxon>Echimyopodidae</taxon>
        <taxon>Blomia</taxon>
    </lineage>
</organism>
<dbReference type="Proteomes" id="UP001142055">
    <property type="component" value="Chromosome 1"/>
</dbReference>
<comment type="subcellular location">
    <subcellularLocation>
        <location evidence="1">Secreted</location>
        <location evidence="1">Extracellular space</location>
        <location evidence="1">Extracellular matrix</location>
    </subcellularLocation>
</comment>
<feature type="disulfide bond" evidence="12">
    <location>
        <begin position="289"/>
        <end position="301"/>
    </location>
</feature>
<dbReference type="SMART" id="SM00180">
    <property type="entry name" value="EGF_Lam"/>
    <property type="match status" value="2"/>
</dbReference>
<evidence type="ECO:0000259" key="14">
    <source>
        <dbReference type="PROSITE" id="PS51465"/>
    </source>
</evidence>
<dbReference type="CDD" id="cd00055">
    <property type="entry name" value="EGF_Lam"/>
    <property type="match status" value="2"/>
</dbReference>
<protein>
    <recommendedName>
        <fullName evidence="17">Agrin</fullName>
    </recommendedName>
</protein>
<evidence type="ECO:0000256" key="2">
    <source>
        <dbReference type="ARBA" id="ARBA00022525"/>
    </source>
</evidence>
<dbReference type="InterPro" id="IPR036058">
    <property type="entry name" value="Kazal_dom_sf"/>
</dbReference>
<dbReference type="FunFam" id="2.10.25.10:FF:000135">
    <property type="entry name" value="Laminin subunit beta 4"/>
    <property type="match status" value="1"/>
</dbReference>
<evidence type="ECO:0000256" key="11">
    <source>
        <dbReference type="ARBA" id="ARBA00023292"/>
    </source>
</evidence>
<keyword evidence="6" id="KW-0677">Repeat</keyword>
<name>A0A9Q0RQN8_BLOTA</name>
<keyword evidence="4" id="KW-0646">Protease inhibitor</keyword>
<comment type="caution">
    <text evidence="15">The sequence shown here is derived from an EMBL/GenBank/DDBJ whole genome shotgun (WGS) entry which is preliminary data.</text>
</comment>
<dbReference type="SUPFAM" id="SSF100895">
    <property type="entry name" value="Kazal-type serine protease inhibitors"/>
    <property type="match status" value="3"/>
</dbReference>
<keyword evidence="2" id="KW-0964">Secreted</keyword>
<evidence type="ECO:0000256" key="3">
    <source>
        <dbReference type="ARBA" id="ARBA00022530"/>
    </source>
</evidence>
<evidence type="ECO:0000313" key="15">
    <source>
        <dbReference type="EMBL" id="KAJ6222936.1"/>
    </source>
</evidence>
<evidence type="ECO:0000256" key="6">
    <source>
        <dbReference type="ARBA" id="ARBA00022737"/>
    </source>
</evidence>
<accession>A0A9Q0RQN8</accession>
<feature type="domain" description="Laminin EGF-like" evidence="13">
    <location>
        <begin position="289"/>
        <end position="336"/>
    </location>
</feature>
<dbReference type="InterPro" id="IPR002350">
    <property type="entry name" value="Kazal_dom"/>
</dbReference>
<evidence type="ECO:0000256" key="12">
    <source>
        <dbReference type="PROSITE-ProRule" id="PRU00460"/>
    </source>
</evidence>
<keyword evidence="3" id="KW-0272">Extracellular matrix</keyword>
<keyword evidence="7" id="KW-0722">Serine protease inhibitor</keyword>
<keyword evidence="5" id="KW-0732">Signal</keyword>
<evidence type="ECO:0000259" key="13">
    <source>
        <dbReference type="PROSITE" id="PS50027"/>
    </source>
</evidence>
<dbReference type="SUPFAM" id="SSF57196">
    <property type="entry name" value="EGF/Laminin"/>
    <property type="match status" value="1"/>
</dbReference>
<dbReference type="Gene3D" id="2.10.25.10">
    <property type="entry name" value="Laminin"/>
    <property type="match status" value="2"/>
</dbReference>
<evidence type="ECO:0000313" key="16">
    <source>
        <dbReference type="Proteomes" id="UP001142055"/>
    </source>
</evidence>
<dbReference type="PROSITE" id="PS51465">
    <property type="entry name" value="KAZAL_2"/>
    <property type="match status" value="1"/>
</dbReference>
<feature type="disulfide bond" evidence="12">
    <location>
        <begin position="310"/>
        <end position="319"/>
    </location>
</feature>
<dbReference type="PROSITE" id="PS01248">
    <property type="entry name" value="EGF_LAM_1"/>
    <property type="match status" value="2"/>
</dbReference>
<evidence type="ECO:0000256" key="7">
    <source>
        <dbReference type="ARBA" id="ARBA00022900"/>
    </source>
</evidence>
<dbReference type="OMA" id="IDCEERI"/>